<sequence>MWSSSGTEALVIGAGPAGLMAADILSARGKRVTLVDAKPSPARKFLMAGKSGLNLTRDEPHDKFVARFSDAAGWLKPMIDEFGPDAVQSWARSLGQEVFAGSTGKVFPLTMKASPLLRAWLARLGEQRVELRTRWRWQGWEGDRAVFDTPKGKRCVASDVTVLATGGASWARLGSDGAWVEPLRLNGVPLAPFAPSNVGVVVPWSDHMRTHFGSPVKNVALIAGDMVYRGEFVVSERGFEGGGIYDVSPAVREGSDVIIDLLPDIPFEKVADRLSVPRGKLSRSNFLRRKLGLDPVKIALLHEFGGRHLDGEDLVQAIKRLPMKHCGLGHLDEAISVAGGVTREAVDGRLMLIERPGVYCCGEMLDWDAPTGGYLLTACLATGRWAGLAAADRLDMLRD</sequence>
<dbReference type="InterPro" id="IPR057661">
    <property type="entry name" value="RsdA/BaiN/AoA(So)_Rossmann"/>
</dbReference>
<dbReference type="InterPro" id="IPR023166">
    <property type="entry name" value="BaiN-like_dom_sf"/>
</dbReference>
<dbReference type="InterPro" id="IPR036188">
    <property type="entry name" value="FAD/NAD-bd_sf"/>
</dbReference>
<dbReference type="NCBIfam" id="TIGR03862">
    <property type="entry name" value="flavo_PP4765"/>
    <property type="match status" value="1"/>
</dbReference>
<comment type="cofactor">
    <cofactor evidence="1">
        <name>FAD</name>
        <dbReference type="ChEBI" id="CHEBI:57692"/>
    </cofactor>
</comment>
<dbReference type="InterPro" id="IPR022460">
    <property type="entry name" value="Flavoprotein_PP4765"/>
</dbReference>
<evidence type="ECO:0000256" key="3">
    <source>
        <dbReference type="ARBA" id="ARBA00022827"/>
    </source>
</evidence>
<keyword evidence="2" id="KW-0285">Flavoprotein</keyword>
<protein>
    <submittedName>
        <fullName evidence="6">TIGR03862 family flavoprotein</fullName>
    </submittedName>
</protein>
<dbReference type="EMBL" id="CP042261">
    <property type="protein sequence ID" value="QDY70033.1"/>
    <property type="molecule type" value="Genomic_DNA"/>
</dbReference>
<dbReference type="RefSeq" id="WP_146365409.1">
    <property type="nucleotide sequence ID" value="NZ_CP042261.1"/>
</dbReference>
<dbReference type="PRINTS" id="PR00411">
    <property type="entry name" value="PNDRDTASEI"/>
</dbReference>
<dbReference type="OrthoDB" id="5288829at2"/>
<dbReference type="Gene3D" id="3.50.50.60">
    <property type="entry name" value="FAD/NAD(P)-binding domain"/>
    <property type="match status" value="1"/>
</dbReference>
<evidence type="ECO:0000313" key="7">
    <source>
        <dbReference type="Proteomes" id="UP000318483"/>
    </source>
</evidence>
<reference evidence="6 7" key="1">
    <citation type="submission" date="2019-07" db="EMBL/GenBank/DDBJ databases">
        <title>Litoreibacter alkalisoli sp. nov., isolated from saline-alkaline soil.</title>
        <authorList>
            <person name="Wang S."/>
            <person name="Xu L."/>
            <person name="Xing Y.-T."/>
            <person name="Sun J.-Q."/>
        </authorList>
    </citation>
    <scope>NUCLEOTIDE SEQUENCE [LARGE SCALE GENOMIC DNA]</scope>
    <source>
        <strain evidence="6 7">LN3S51</strain>
    </source>
</reference>
<dbReference type="NCBIfam" id="TIGR00275">
    <property type="entry name" value="aminoacetone oxidase family FAD-binding enzyme"/>
    <property type="match status" value="1"/>
</dbReference>
<evidence type="ECO:0000256" key="2">
    <source>
        <dbReference type="ARBA" id="ARBA00022630"/>
    </source>
</evidence>
<gene>
    <name evidence="6" type="ORF">FPZ52_10650</name>
</gene>
<dbReference type="Gene3D" id="1.10.8.260">
    <property type="entry name" value="HI0933 insert domain-like"/>
    <property type="match status" value="1"/>
</dbReference>
<dbReference type="Pfam" id="PF03486">
    <property type="entry name" value="HI0933_like"/>
    <property type="match status" value="1"/>
</dbReference>
<dbReference type="Proteomes" id="UP000318483">
    <property type="component" value="Chromosome"/>
</dbReference>
<keyword evidence="7" id="KW-1185">Reference proteome</keyword>
<accession>A0A5B8IWT9</accession>
<evidence type="ECO:0000256" key="1">
    <source>
        <dbReference type="ARBA" id="ARBA00001974"/>
    </source>
</evidence>
<dbReference type="InterPro" id="IPR055178">
    <property type="entry name" value="RsdA/BaiN/AoA(So)-like_dom"/>
</dbReference>
<keyword evidence="3" id="KW-0274">FAD</keyword>
<evidence type="ECO:0000313" key="6">
    <source>
        <dbReference type="EMBL" id="QDY70033.1"/>
    </source>
</evidence>
<dbReference type="SUPFAM" id="SSF51905">
    <property type="entry name" value="FAD/NAD(P)-binding domain"/>
    <property type="match status" value="1"/>
</dbReference>
<name>A0A5B8IWT9_9RHOB</name>
<evidence type="ECO:0000259" key="5">
    <source>
        <dbReference type="Pfam" id="PF22780"/>
    </source>
</evidence>
<proteinExistence type="predicted"/>
<dbReference type="InterPro" id="IPR004792">
    <property type="entry name" value="BaiN-like"/>
</dbReference>
<feature type="domain" description="RsdA/BaiN/AoA(So)-like Rossmann fold-like" evidence="4">
    <location>
        <begin position="8"/>
        <end position="387"/>
    </location>
</feature>
<dbReference type="Pfam" id="PF22780">
    <property type="entry name" value="HI0933_like_1st"/>
    <property type="match status" value="1"/>
</dbReference>
<dbReference type="PANTHER" id="PTHR42887:SF1">
    <property type="entry name" value="BLR3961 PROTEIN"/>
    <property type="match status" value="1"/>
</dbReference>
<feature type="domain" description="RsdA/BaiN/AoA(So)-like insert" evidence="5">
    <location>
        <begin position="195"/>
        <end position="336"/>
    </location>
</feature>
<dbReference type="Gene3D" id="2.40.30.10">
    <property type="entry name" value="Translation factors"/>
    <property type="match status" value="1"/>
</dbReference>
<dbReference type="KEGG" id="lit:FPZ52_10650"/>
<evidence type="ECO:0000259" key="4">
    <source>
        <dbReference type="Pfam" id="PF03486"/>
    </source>
</evidence>
<dbReference type="PANTHER" id="PTHR42887">
    <property type="entry name" value="OS12G0638800 PROTEIN"/>
    <property type="match status" value="1"/>
</dbReference>
<dbReference type="AlphaFoldDB" id="A0A5B8IWT9"/>
<organism evidence="6 7">
    <name type="scientific">Qingshengfaniella alkalisoli</name>
    <dbReference type="NCBI Taxonomy" id="2599296"/>
    <lineage>
        <taxon>Bacteria</taxon>
        <taxon>Pseudomonadati</taxon>
        <taxon>Pseudomonadota</taxon>
        <taxon>Alphaproteobacteria</taxon>
        <taxon>Rhodobacterales</taxon>
        <taxon>Paracoccaceae</taxon>
        <taxon>Qingshengfaniella</taxon>
    </lineage>
</organism>
<dbReference type="SUPFAM" id="SSF160996">
    <property type="entry name" value="HI0933 insert domain-like"/>
    <property type="match status" value="1"/>
</dbReference>